<evidence type="ECO:0000256" key="5">
    <source>
        <dbReference type="SAM" id="SignalP"/>
    </source>
</evidence>
<organism evidence="7 8">
    <name type="scientific">Roseivivax sediminis</name>
    <dbReference type="NCBI Taxonomy" id="936889"/>
    <lineage>
        <taxon>Bacteria</taxon>
        <taxon>Pseudomonadati</taxon>
        <taxon>Pseudomonadota</taxon>
        <taxon>Alphaproteobacteria</taxon>
        <taxon>Rhodobacterales</taxon>
        <taxon>Roseobacteraceae</taxon>
        <taxon>Roseivivax</taxon>
    </lineage>
</organism>
<dbReference type="Pfam" id="PF00691">
    <property type="entry name" value="OmpA"/>
    <property type="match status" value="1"/>
</dbReference>
<keyword evidence="3" id="KW-0998">Cell outer membrane</keyword>
<dbReference type="AlphaFoldDB" id="A0A1I1ZP38"/>
<dbReference type="InterPro" id="IPR006665">
    <property type="entry name" value="OmpA-like"/>
</dbReference>
<name>A0A1I1ZP38_9RHOB</name>
<evidence type="ECO:0000256" key="2">
    <source>
        <dbReference type="ARBA" id="ARBA00023136"/>
    </source>
</evidence>
<dbReference type="CDD" id="cd07185">
    <property type="entry name" value="OmpA_C-like"/>
    <property type="match status" value="1"/>
</dbReference>
<dbReference type="SUPFAM" id="SSF103088">
    <property type="entry name" value="OmpA-like"/>
    <property type="match status" value="1"/>
</dbReference>
<evidence type="ECO:0000313" key="7">
    <source>
        <dbReference type="EMBL" id="SFE33098.1"/>
    </source>
</evidence>
<dbReference type="PRINTS" id="PR01021">
    <property type="entry name" value="OMPADOMAIN"/>
</dbReference>
<reference evidence="7 8" key="1">
    <citation type="submission" date="2016-10" db="EMBL/GenBank/DDBJ databases">
        <authorList>
            <person name="Varghese N."/>
            <person name="Submissions S."/>
        </authorList>
    </citation>
    <scope>NUCLEOTIDE SEQUENCE [LARGE SCALE GENOMIC DNA]</scope>
    <source>
        <strain evidence="8">YIM D21,KCTC 23444,ACCC 10710</strain>
    </source>
</reference>
<evidence type="ECO:0000256" key="1">
    <source>
        <dbReference type="ARBA" id="ARBA00004442"/>
    </source>
</evidence>
<dbReference type="Gene3D" id="3.30.1330.60">
    <property type="entry name" value="OmpA-like domain"/>
    <property type="match status" value="1"/>
</dbReference>
<evidence type="ECO:0000256" key="3">
    <source>
        <dbReference type="ARBA" id="ARBA00023237"/>
    </source>
</evidence>
<evidence type="ECO:0000313" key="8">
    <source>
        <dbReference type="Proteomes" id="UP000325289"/>
    </source>
</evidence>
<protein>
    <submittedName>
        <fullName evidence="7">OmpA-OmpF porin, OOP family</fullName>
    </submittedName>
</protein>
<feature type="domain" description="OmpA-like" evidence="6">
    <location>
        <begin position="194"/>
        <end position="312"/>
    </location>
</feature>
<dbReference type="Proteomes" id="UP000325289">
    <property type="component" value="Unassembled WGS sequence"/>
</dbReference>
<evidence type="ECO:0000259" key="6">
    <source>
        <dbReference type="PROSITE" id="PS51123"/>
    </source>
</evidence>
<gene>
    <name evidence="7" type="ORF">SAMN04515678_108206</name>
</gene>
<dbReference type="OrthoDB" id="9792021at2"/>
<evidence type="ECO:0000256" key="4">
    <source>
        <dbReference type="PROSITE-ProRule" id="PRU00473"/>
    </source>
</evidence>
<dbReference type="PANTHER" id="PTHR30329">
    <property type="entry name" value="STATOR ELEMENT OF FLAGELLAR MOTOR COMPLEX"/>
    <property type="match status" value="1"/>
</dbReference>
<dbReference type="PROSITE" id="PS51123">
    <property type="entry name" value="OMPA_2"/>
    <property type="match status" value="1"/>
</dbReference>
<dbReference type="InterPro" id="IPR036737">
    <property type="entry name" value="OmpA-like_sf"/>
</dbReference>
<dbReference type="EMBL" id="FOMS01000008">
    <property type="protein sequence ID" value="SFE33098.1"/>
    <property type="molecule type" value="Genomic_DNA"/>
</dbReference>
<keyword evidence="2 4" id="KW-0472">Membrane</keyword>
<dbReference type="InterPro" id="IPR006664">
    <property type="entry name" value="OMP_bac"/>
</dbReference>
<dbReference type="PANTHER" id="PTHR30329:SF21">
    <property type="entry name" value="LIPOPROTEIN YIAD-RELATED"/>
    <property type="match status" value="1"/>
</dbReference>
<accession>A0A1I1ZP38</accession>
<feature type="chain" id="PRO_5009302068" evidence="5">
    <location>
        <begin position="25"/>
        <end position="312"/>
    </location>
</feature>
<dbReference type="RefSeq" id="WP_149756552.1">
    <property type="nucleotide sequence ID" value="NZ_FOMS01000008.1"/>
</dbReference>
<comment type="subcellular location">
    <subcellularLocation>
        <location evidence="1">Cell outer membrane</location>
    </subcellularLocation>
</comment>
<keyword evidence="5" id="KW-0732">Signal</keyword>
<proteinExistence type="predicted"/>
<dbReference type="InterPro" id="IPR050330">
    <property type="entry name" value="Bact_OuterMem_StrucFunc"/>
</dbReference>
<dbReference type="GO" id="GO:0009279">
    <property type="term" value="C:cell outer membrane"/>
    <property type="evidence" value="ECO:0007669"/>
    <property type="project" value="UniProtKB-SubCell"/>
</dbReference>
<keyword evidence="8" id="KW-1185">Reference proteome</keyword>
<feature type="signal peptide" evidence="5">
    <location>
        <begin position="1"/>
        <end position="24"/>
    </location>
</feature>
<sequence length="312" mass="32949">MTIITRRRASAALWLLLLAGPAAALDLPLPSGAQVTFDATEEGAAYHLPTGRWSGEALPTRRIDGTIDRTAWRIAARDLTPLQILDPIREALEAEGWDIVLDCETRGCGGFDFRFATEVLPAPAMYVDLTDYRFLSATRGDEEALGLLVSSDGSDAYVQLIRATPEGSAPAQTVPAQTTPTPASAAPDDLAATLQATGHAILSDLDFASGDAALPAGSYASLDALADYLAANPDLRVLFVGHTDATGSQEANRALSRRRAEAAATYLRDSHDLPAARVGAEGAGYLAPVASNLTEDGRNRNRRVEAVILPLS</sequence>